<accession>A0A6J4MPM2</accession>
<protein>
    <submittedName>
        <fullName evidence="1">Uncharacterized protein</fullName>
    </submittedName>
</protein>
<name>A0A6J4MPM2_9CYAN</name>
<proteinExistence type="predicted"/>
<sequence>MIFLFPSDYFNPKQVDEMYIDQAASLNKAGSNTAAICLESLGDNSPKISPPLPQNSEVVYRGWMLSPEVLEVDRP</sequence>
<dbReference type="EMBL" id="CADCTZ010000765">
    <property type="protein sequence ID" value="CAA9365297.1"/>
    <property type="molecule type" value="Genomic_DNA"/>
</dbReference>
<dbReference type="AlphaFoldDB" id="A0A6J4MPM2"/>
<evidence type="ECO:0000313" key="1">
    <source>
        <dbReference type="EMBL" id="CAA9365297.1"/>
    </source>
</evidence>
<reference evidence="1" key="1">
    <citation type="submission" date="2020-02" db="EMBL/GenBank/DDBJ databases">
        <authorList>
            <person name="Meier V. D."/>
        </authorList>
    </citation>
    <scope>NUCLEOTIDE SEQUENCE</scope>
    <source>
        <strain evidence="1">AVDCRST_MAG84</strain>
    </source>
</reference>
<gene>
    <name evidence="1" type="ORF">AVDCRST_MAG84-3779</name>
</gene>
<organism evidence="1">
    <name type="scientific">uncultured Microcoleus sp</name>
    <dbReference type="NCBI Taxonomy" id="259945"/>
    <lineage>
        <taxon>Bacteria</taxon>
        <taxon>Bacillati</taxon>
        <taxon>Cyanobacteriota</taxon>
        <taxon>Cyanophyceae</taxon>
        <taxon>Oscillatoriophycideae</taxon>
        <taxon>Oscillatoriales</taxon>
        <taxon>Microcoleaceae</taxon>
        <taxon>Microcoleus</taxon>
        <taxon>environmental samples</taxon>
    </lineage>
</organism>